<dbReference type="Proteomes" id="UP000297245">
    <property type="component" value="Unassembled WGS sequence"/>
</dbReference>
<proteinExistence type="predicted"/>
<dbReference type="OrthoDB" id="3013045at2759"/>
<evidence type="ECO:0000313" key="3">
    <source>
        <dbReference type="Proteomes" id="UP000297245"/>
    </source>
</evidence>
<keyword evidence="3" id="KW-1185">Reference proteome</keyword>
<feature type="region of interest" description="Disordered" evidence="1">
    <location>
        <begin position="39"/>
        <end position="58"/>
    </location>
</feature>
<evidence type="ECO:0000256" key="1">
    <source>
        <dbReference type="SAM" id="MobiDB-lite"/>
    </source>
</evidence>
<accession>A0A4S8L4W3</accession>
<organism evidence="2 3">
    <name type="scientific">Dendrothele bispora (strain CBS 962.96)</name>
    <dbReference type="NCBI Taxonomy" id="1314807"/>
    <lineage>
        <taxon>Eukaryota</taxon>
        <taxon>Fungi</taxon>
        <taxon>Dikarya</taxon>
        <taxon>Basidiomycota</taxon>
        <taxon>Agaricomycotina</taxon>
        <taxon>Agaricomycetes</taxon>
        <taxon>Agaricomycetidae</taxon>
        <taxon>Agaricales</taxon>
        <taxon>Agaricales incertae sedis</taxon>
        <taxon>Dendrothele</taxon>
    </lineage>
</organism>
<sequence length="58" mass="6577">LEKLFGGVATRPLDDFIAPRTRKRAYDQERLMMELLAAEFSDEPPDDGELEGSGDDYE</sequence>
<dbReference type="EMBL" id="ML179651">
    <property type="protein sequence ID" value="THU83616.1"/>
    <property type="molecule type" value="Genomic_DNA"/>
</dbReference>
<evidence type="ECO:0000313" key="2">
    <source>
        <dbReference type="EMBL" id="THU83616.1"/>
    </source>
</evidence>
<feature type="non-terminal residue" evidence="2">
    <location>
        <position position="58"/>
    </location>
</feature>
<protein>
    <submittedName>
        <fullName evidence="2">Uncharacterized protein</fullName>
    </submittedName>
</protein>
<feature type="non-terminal residue" evidence="2">
    <location>
        <position position="1"/>
    </location>
</feature>
<feature type="compositionally biased region" description="Acidic residues" evidence="1">
    <location>
        <begin position="40"/>
        <end position="58"/>
    </location>
</feature>
<dbReference type="AlphaFoldDB" id="A0A4S8L4W3"/>
<name>A0A4S8L4W3_DENBC</name>
<gene>
    <name evidence="2" type="ORF">K435DRAFT_629745</name>
</gene>
<reference evidence="2 3" key="1">
    <citation type="journal article" date="2019" name="Nat. Ecol. Evol.">
        <title>Megaphylogeny resolves global patterns of mushroom evolution.</title>
        <authorList>
            <person name="Varga T."/>
            <person name="Krizsan K."/>
            <person name="Foldi C."/>
            <person name="Dima B."/>
            <person name="Sanchez-Garcia M."/>
            <person name="Sanchez-Ramirez S."/>
            <person name="Szollosi G.J."/>
            <person name="Szarkandi J.G."/>
            <person name="Papp V."/>
            <person name="Albert L."/>
            <person name="Andreopoulos W."/>
            <person name="Angelini C."/>
            <person name="Antonin V."/>
            <person name="Barry K.W."/>
            <person name="Bougher N.L."/>
            <person name="Buchanan P."/>
            <person name="Buyck B."/>
            <person name="Bense V."/>
            <person name="Catcheside P."/>
            <person name="Chovatia M."/>
            <person name="Cooper J."/>
            <person name="Damon W."/>
            <person name="Desjardin D."/>
            <person name="Finy P."/>
            <person name="Geml J."/>
            <person name="Haridas S."/>
            <person name="Hughes K."/>
            <person name="Justo A."/>
            <person name="Karasinski D."/>
            <person name="Kautmanova I."/>
            <person name="Kiss B."/>
            <person name="Kocsube S."/>
            <person name="Kotiranta H."/>
            <person name="LaButti K.M."/>
            <person name="Lechner B.E."/>
            <person name="Liimatainen K."/>
            <person name="Lipzen A."/>
            <person name="Lukacs Z."/>
            <person name="Mihaltcheva S."/>
            <person name="Morgado L.N."/>
            <person name="Niskanen T."/>
            <person name="Noordeloos M.E."/>
            <person name="Ohm R.A."/>
            <person name="Ortiz-Santana B."/>
            <person name="Ovrebo C."/>
            <person name="Racz N."/>
            <person name="Riley R."/>
            <person name="Savchenko A."/>
            <person name="Shiryaev A."/>
            <person name="Soop K."/>
            <person name="Spirin V."/>
            <person name="Szebenyi C."/>
            <person name="Tomsovsky M."/>
            <person name="Tulloss R.E."/>
            <person name="Uehling J."/>
            <person name="Grigoriev I.V."/>
            <person name="Vagvolgyi C."/>
            <person name="Papp T."/>
            <person name="Martin F.M."/>
            <person name="Miettinen O."/>
            <person name="Hibbett D.S."/>
            <person name="Nagy L.G."/>
        </authorList>
    </citation>
    <scope>NUCLEOTIDE SEQUENCE [LARGE SCALE GENOMIC DNA]</scope>
    <source>
        <strain evidence="2 3">CBS 962.96</strain>
    </source>
</reference>